<protein>
    <submittedName>
        <fullName evidence="1">6551_t:CDS:1</fullName>
    </submittedName>
</protein>
<dbReference type="EMBL" id="CAJVPM010000382">
    <property type="protein sequence ID" value="CAG8442924.1"/>
    <property type="molecule type" value="Genomic_DNA"/>
</dbReference>
<reference evidence="1" key="1">
    <citation type="submission" date="2021-06" db="EMBL/GenBank/DDBJ databases">
        <authorList>
            <person name="Kallberg Y."/>
            <person name="Tangrot J."/>
            <person name="Rosling A."/>
        </authorList>
    </citation>
    <scope>NUCLEOTIDE SEQUENCE</scope>
    <source>
        <strain evidence="1">AU212A</strain>
    </source>
</reference>
<evidence type="ECO:0000313" key="2">
    <source>
        <dbReference type="Proteomes" id="UP000789860"/>
    </source>
</evidence>
<dbReference type="Proteomes" id="UP000789860">
    <property type="component" value="Unassembled WGS sequence"/>
</dbReference>
<name>A0ACA9JYV5_9GLOM</name>
<accession>A0ACA9JYV5</accession>
<evidence type="ECO:0000313" key="1">
    <source>
        <dbReference type="EMBL" id="CAG8442924.1"/>
    </source>
</evidence>
<proteinExistence type="predicted"/>
<sequence>MNLEQLSKNNNCNDKVGTSYDINISNGYDNDSFNLLNSSCNMILPEQATLDSNNIITIDNDSLKLFNNHRNIILPEQAPLAIDIMVIIDDDSIDLFNSSHNIILSEQVSSTSNNAVIVDDNSFNLFNGSHNIILSEQASSTNNNHVIVLEHNHLLDFAAVIFDFGHYRLSSNESIHIQMLYNSSVLVSTIVNMLTIQYSRYIHNKDIYNSLSHHSYDYVKGLSQTTELLNNLNNNNEYQVTYSVNNDKLHYLFFTTRSALSMFKHYPEILSIDSTYKMNQFGMPLLLVTGVDMIGITFFIDKTFYDIQTVITDADCALISNLIGKFKNKFTAFSKDFKVVMFETTEKQFNVRWDCLLSEYPEEVSVVISDFVYVLLLEQYNVVNTYDIKKQDNSFVQVYRACWVIASAGFTTSKEQNNFINNFNNFNKSTTELANESTTESTIESITDFITESTLESTTESTTKFNDIIYNISSNQQRSKSTTDLLKDIKNISNRVGHVEINNTLTLFVEQLNQKYLLSQEDISDPIIAKTKERPSSTKRMKTDTEQVTKKLYVCSICSGVGHNSQSCPRKVQLELNANMIDSAVD</sequence>
<gene>
    <name evidence="1" type="ORF">SCALOS_LOCUS744</name>
</gene>
<organism evidence="1 2">
    <name type="scientific">Scutellospora calospora</name>
    <dbReference type="NCBI Taxonomy" id="85575"/>
    <lineage>
        <taxon>Eukaryota</taxon>
        <taxon>Fungi</taxon>
        <taxon>Fungi incertae sedis</taxon>
        <taxon>Mucoromycota</taxon>
        <taxon>Glomeromycotina</taxon>
        <taxon>Glomeromycetes</taxon>
        <taxon>Diversisporales</taxon>
        <taxon>Gigasporaceae</taxon>
        <taxon>Scutellospora</taxon>
    </lineage>
</organism>
<keyword evidence="2" id="KW-1185">Reference proteome</keyword>
<comment type="caution">
    <text evidence="1">The sequence shown here is derived from an EMBL/GenBank/DDBJ whole genome shotgun (WGS) entry which is preliminary data.</text>
</comment>